<protein>
    <submittedName>
        <fullName evidence="2">LOW QUALITY PROTEIN: uncharacterized protein LOC117564394</fullName>
    </submittedName>
</protein>
<sequence length="228" mass="25922">MSYLLTEIALEMLGYKFYDTNGDFHLTNFQHSMTAVKSDLHSDEPSLMDFIHQTSNTESESSIICGQSKDTYEPSSLDPSTKSLISVDLRRAPARALAKMMKHESGKIFNDFTKRNSRKFSNSGTSEAISNMTAVPATKSRTSANALSNIRLRNHNYSRPNITTPGSIFAEKRNFKQRNISQTLLFSGKNKIIEDANGMKKFRLILEERLRRIDSRPYATYKRTFGLE</sequence>
<evidence type="ECO:0000313" key="2">
    <source>
        <dbReference type="RefSeq" id="XP_051858754.1"/>
    </source>
</evidence>
<proteinExistence type="predicted"/>
<keyword evidence="1" id="KW-1185">Reference proteome</keyword>
<dbReference type="Proteomes" id="UP000515160">
    <property type="component" value="Chromosome 2L"/>
</dbReference>
<evidence type="ECO:0000313" key="1">
    <source>
        <dbReference type="Proteomes" id="UP000515160"/>
    </source>
</evidence>
<dbReference type="OrthoDB" id="7913971at2759"/>
<reference evidence="2" key="1">
    <citation type="submission" date="2025-08" db="UniProtKB">
        <authorList>
            <consortium name="RefSeq"/>
        </authorList>
    </citation>
    <scope>IDENTIFICATION</scope>
    <source>
        <strain evidence="2">15112-1751.03</strain>
        <tissue evidence="2">Whole Adult</tissue>
    </source>
</reference>
<gene>
    <name evidence="2" type="primary">LOC117564394</name>
</gene>
<organism evidence="1 2">
    <name type="scientific">Drosophila albomicans</name>
    <name type="common">Fruit fly</name>
    <dbReference type="NCBI Taxonomy" id="7291"/>
    <lineage>
        <taxon>Eukaryota</taxon>
        <taxon>Metazoa</taxon>
        <taxon>Ecdysozoa</taxon>
        <taxon>Arthropoda</taxon>
        <taxon>Hexapoda</taxon>
        <taxon>Insecta</taxon>
        <taxon>Pterygota</taxon>
        <taxon>Neoptera</taxon>
        <taxon>Endopterygota</taxon>
        <taxon>Diptera</taxon>
        <taxon>Brachycera</taxon>
        <taxon>Muscomorpha</taxon>
        <taxon>Ephydroidea</taxon>
        <taxon>Drosophilidae</taxon>
        <taxon>Drosophila</taxon>
    </lineage>
</organism>
<accession>A0A9C6STH5</accession>
<dbReference type="GeneID" id="117564394"/>
<dbReference type="AlphaFoldDB" id="A0A9C6STH5"/>
<name>A0A9C6STH5_DROAB</name>
<dbReference type="RefSeq" id="XP_051858754.1">
    <property type="nucleotide sequence ID" value="XM_052002794.1"/>
</dbReference>